<reference evidence="5 6" key="1">
    <citation type="journal article" date="2019" name="Nat. Microbiol.">
        <title>Mediterranean grassland soil C-N compound turnover is dependent on rainfall and depth, and is mediated by genomically divergent microorganisms.</title>
        <authorList>
            <person name="Diamond S."/>
            <person name="Andeer P.F."/>
            <person name="Li Z."/>
            <person name="Crits-Christoph A."/>
            <person name="Burstein D."/>
            <person name="Anantharaman K."/>
            <person name="Lane K.R."/>
            <person name="Thomas B.C."/>
            <person name="Pan C."/>
            <person name="Northen T.R."/>
            <person name="Banfield J.F."/>
        </authorList>
    </citation>
    <scope>NUCLEOTIDE SEQUENCE [LARGE SCALE GENOMIC DNA]</scope>
    <source>
        <strain evidence="5">NP_5</strain>
    </source>
</reference>
<protein>
    <submittedName>
        <fullName evidence="5">Phosphate/phosphite/phosphonate ABC transporter substrate-binding protein</fullName>
    </submittedName>
</protein>
<dbReference type="CDD" id="cd01071">
    <property type="entry name" value="PBP2_PhnD_like"/>
    <property type="match status" value="1"/>
</dbReference>
<dbReference type="Gene3D" id="3.40.190.10">
    <property type="entry name" value="Periplasmic binding protein-like II"/>
    <property type="match status" value="2"/>
</dbReference>
<sequence>MGPVVTDRSHLPTDRSPALARSRRSLAGDRTTAPLHSRVPRRRSVTIRRLTAPGLVAALSLAVIVVTPAAPVPAQTKLVMAFVPSVEAQTILESGNRIAHLLEMATGYHFDSFVATSYAGVIEAMGARRADIGWLNTFSYVIAHEKYGVEVRLVTVRFGTPYYRAEIITQATSGINSLADLKGKRFAFVDPASTSGYLFPLAGLKKAGYDPAQFFGQAIFAGSHNNVVLAVYQGRVDAGAVYEDARATVQKTLPDIMQKVKVVWKSDPIPNDTVSFRRDLPADVKDRVAKALLRFSELPPGLDALKSALEIEALADYPLLVTKYKINVPSLDAFYDPVRDVARYAGINLEDLIKPR</sequence>
<evidence type="ECO:0000256" key="3">
    <source>
        <dbReference type="SAM" id="MobiDB-lite"/>
    </source>
</evidence>
<dbReference type="Proteomes" id="UP000320393">
    <property type="component" value="Unassembled WGS sequence"/>
</dbReference>
<feature type="region of interest" description="Disordered" evidence="3">
    <location>
        <begin position="1"/>
        <end position="38"/>
    </location>
</feature>
<gene>
    <name evidence="5" type="ORF">E6H02_02875</name>
</gene>
<dbReference type="SUPFAM" id="SSF53850">
    <property type="entry name" value="Periplasmic binding protein-like II"/>
    <property type="match status" value="1"/>
</dbReference>
<evidence type="ECO:0000256" key="4">
    <source>
        <dbReference type="SAM" id="Phobius"/>
    </source>
</evidence>
<dbReference type="GO" id="GO:0055085">
    <property type="term" value="P:transmembrane transport"/>
    <property type="evidence" value="ECO:0007669"/>
    <property type="project" value="InterPro"/>
</dbReference>
<evidence type="ECO:0000256" key="1">
    <source>
        <dbReference type="ARBA" id="ARBA00007162"/>
    </source>
</evidence>
<keyword evidence="4" id="KW-1133">Transmembrane helix</keyword>
<keyword evidence="4" id="KW-0472">Membrane</keyword>
<accession>A0A537M371</accession>
<evidence type="ECO:0000256" key="2">
    <source>
        <dbReference type="ARBA" id="ARBA00022729"/>
    </source>
</evidence>
<proteinExistence type="inferred from homology"/>
<evidence type="ECO:0000313" key="5">
    <source>
        <dbReference type="EMBL" id="TMJ14702.1"/>
    </source>
</evidence>
<dbReference type="AlphaFoldDB" id="A0A537M371"/>
<keyword evidence="4" id="KW-0812">Transmembrane</keyword>
<comment type="caution">
    <text evidence="5">The sequence shown here is derived from an EMBL/GenBank/DDBJ whole genome shotgun (WGS) entry which is preliminary data.</text>
</comment>
<dbReference type="InterPro" id="IPR005770">
    <property type="entry name" value="PhnD"/>
</dbReference>
<organism evidence="5 6">
    <name type="scientific">Candidatus Segetimicrobium genomatis</name>
    <dbReference type="NCBI Taxonomy" id="2569760"/>
    <lineage>
        <taxon>Bacteria</taxon>
        <taxon>Bacillati</taxon>
        <taxon>Candidatus Sysuimicrobiota</taxon>
        <taxon>Candidatus Sysuimicrobiia</taxon>
        <taxon>Candidatus Sysuimicrobiales</taxon>
        <taxon>Candidatus Segetimicrobiaceae</taxon>
        <taxon>Candidatus Segetimicrobium</taxon>
    </lineage>
</organism>
<evidence type="ECO:0000313" key="6">
    <source>
        <dbReference type="Proteomes" id="UP000320393"/>
    </source>
</evidence>
<dbReference type="PANTHER" id="PTHR35841:SF1">
    <property type="entry name" value="PHOSPHONATES-BINDING PERIPLASMIC PROTEIN"/>
    <property type="match status" value="1"/>
</dbReference>
<comment type="similarity">
    <text evidence="1">Belongs to the phosphate/phosphite/phosphonate binding protein family.</text>
</comment>
<dbReference type="NCBIfam" id="TIGR01098">
    <property type="entry name" value="3A0109s03R"/>
    <property type="match status" value="1"/>
</dbReference>
<name>A0A537M371_9BACT</name>
<dbReference type="GO" id="GO:0043190">
    <property type="term" value="C:ATP-binding cassette (ABC) transporter complex"/>
    <property type="evidence" value="ECO:0007669"/>
    <property type="project" value="InterPro"/>
</dbReference>
<keyword evidence="2" id="KW-0732">Signal</keyword>
<dbReference type="PANTHER" id="PTHR35841">
    <property type="entry name" value="PHOSPHONATES-BINDING PERIPLASMIC PROTEIN"/>
    <property type="match status" value="1"/>
</dbReference>
<dbReference type="Pfam" id="PF12974">
    <property type="entry name" value="Phosphonate-bd"/>
    <property type="match status" value="1"/>
</dbReference>
<dbReference type="EMBL" id="VBAM01000092">
    <property type="protein sequence ID" value="TMJ14702.1"/>
    <property type="molecule type" value="Genomic_DNA"/>
</dbReference>
<feature type="transmembrane region" description="Helical" evidence="4">
    <location>
        <begin position="50"/>
        <end position="70"/>
    </location>
</feature>